<dbReference type="InterPro" id="IPR044293">
    <property type="entry name" value="PRE"/>
</dbReference>
<evidence type="ECO:0000256" key="1">
    <source>
        <dbReference type="ARBA" id="ARBA00005510"/>
    </source>
</evidence>
<organism evidence="7 8">
    <name type="scientific">Dendrobium chrysotoxum</name>
    <name type="common">Orchid</name>
    <dbReference type="NCBI Taxonomy" id="161865"/>
    <lineage>
        <taxon>Eukaryota</taxon>
        <taxon>Viridiplantae</taxon>
        <taxon>Streptophyta</taxon>
        <taxon>Embryophyta</taxon>
        <taxon>Tracheophyta</taxon>
        <taxon>Spermatophyta</taxon>
        <taxon>Magnoliopsida</taxon>
        <taxon>Liliopsida</taxon>
        <taxon>Asparagales</taxon>
        <taxon>Orchidaceae</taxon>
        <taxon>Epidendroideae</taxon>
        <taxon>Malaxideae</taxon>
        <taxon>Dendrobiinae</taxon>
        <taxon>Dendrobium</taxon>
    </lineage>
</organism>
<comment type="similarity">
    <text evidence="1">Belongs to the bHLH protein family.</text>
</comment>
<sequence length="153" mass="17732">MEDDDKRVRTDKNKQWMLVSPSVEIIVERSHTQFPLALLLPMLCFSVIHPLTDNSRETRKREREMSSRRGNSRSITDDEINELISKLQSLLPESRRRNTTRASASKLLKETCSYIRSLHREVEDLSERLSELMASMDSNSAQAEIIRSLLRSS</sequence>
<evidence type="ECO:0000313" key="7">
    <source>
        <dbReference type="EMBL" id="KAH0452071.1"/>
    </source>
</evidence>
<dbReference type="GO" id="GO:0040008">
    <property type="term" value="P:regulation of growth"/>
    <property type="evidence" value="ECO:0007669"/>
    <property type="project" value="InterPro"/>
</dbReference>
<keyword evidence="2" id="KW-0341">Growth regulation</keyword>
<dbReference type="Gene3D" id="4.10.280.10">
    <property type="entry name" value="Helix-loop-helix DNA-binding domain"/>
    <property type="match status" value="1"/>
</dbReference>
<dbReference type="GO" id="GO:0006355">
    <property type="term" value="P:regulation of DNA-templated transcription"/>
    <property type="evidence" value="ECO:0007669"/>
    <property type="project" value="InterPro"/>
</dbReference>
<evidence type="ECO:0000256" key="3">
    <source>
        <dbReference type="ARBA" id="ARBA00023015"/>
    </source>
</evidence>
<protein>
    <recommendedName>
        <fullName evidence="6">BHLH domain-containing protein</fullName>
    </recommendedName>
</protein>
<accession>A0AAV7G6P2</accession>
<feature type="region of interest" description="Disordered" evidence="5">
    <location>
        <begin position="55"/>
        <end position="76"/>
    </location>
</feature>
<dbReference type="InterPro" id="IPR011598">
    <property type="entry name" value="bHLH_dom"/>
</dbReference>
<feature type="domain" description="BHLH" evidence="6">
    <location>
        <begin position="64"/>
        <end position="118"/>
    </location>
</feature>
<proteinExistence type="inferred from homology"/>
<reference evidence="7 8" key="1">
    <citation type="journal article" date="2021" name="Hortic Res">
        <title>Chromosome-scale assembly of the Dendrobium chrysotoxum genome enhances the understanding of orchid evolution.</title>
        <authorList>
            <person name="Zhang Y."/>
            <person name="Zhang G.Q."/>
            <person name="Zhang D."/>
            <person name="Liu X.D."/>
            <person name="Xu X.Y."/>
            <person name="Sun W.H."/>
            <person name="Yu X."/>
            <person name="Zhu X."/>
            <person name="Wang Z.W."/>
            <person name="Zhao X."/>
            <person name="Zhong W.Y."/>
            <person name="Chen H."/>
            <person name="Yin W.L."/>
            <person name="Huang T."/>
            <person name="Niu S.C."/>
            <person name="Liu Z.J."/>
        </authorList>
    </citation>
    <scope>NUCLEOTIDE SEQUENCE [LARGE SCALE GENOMIC DNA]</scope>
    <source>
        <strain evidence="7">Lindl</strain>
    </source>
</reference>
<name>A0AAV7G6P2_DENCH</name>
<evidence type="ECO:0000313" key="8">
    <source>
        <dbReference type="Proteomes" id="UP000775213"/>
    </source>
</evidence>
<feature type="compositionally biased region" description="Basic and acidic residues" evidence="5">
    <location>
        <begin position="55"/>
        <end position="67"/>
    </location>
</feature>
<dbReference type="InterPro" id="IPR036638">
    <property type="entry name" value="HLH_DNA-bd_sf"/>
</dbReference>
<dbReference type="Proteomes" id="UP000775213">
    <property type="component" value="Unassembled WGS sequence"/>
</dbReference>
<dbReference type="AlphaFoldDB" id="A0AAV7G6P2"/>
<keyword evidence="4" id="KW-0804">Transcription</keyword>
<dbReference type="EMBL" id="JAGFBR010000017">
    <property type="protein sequence ID" value="KAH0452071.1"/>
    <property type="molecule type" value="Genomic_DNA"/>
</dbReference>
<dbReference type="GO" id="GO:0046983">
    <property type="term" value="F:protein dimerization activity"/>
    <property type="evidence" value="ECO:0007669"/>
    <property type="project" value="InterPro"/>
</dbReference>
<comment type="caution">
    <text evidence="7">The sequence shown here is derived from an EMBL/GenBank/DDBJ whole genome shotgun (WGS) entry which is preliminary data.</text>
</comment>
<evidence type="ECO:0000256" key="2">
    <source>
        <dbReference type="ARBA" id="ARBA00022604"/>
    </source>
</evidence>
<dbReference type="PANTHER" id="PTHR46446">
    <property type="entry name" value="TRANSCRIPTION FACTOR PRE"/>
    <property type="match status" value="1"/>
</dbReference>
<dbReference type="PROSITE" id="PS50888">
    <property type="entry name" value="BHLH"/>
    <property type="match status" value="1"/>
</dbReference>
<dbReference type="Pfam" id="PF23174">
    <property type="entry name" value="bHLH_ILI"/>
    <property type="match status" value="1"/>
</dbReference>
<dbReference type="PANTHER" id="PTHR46446:SF28">
    <property type="entry name" value="TRANSCRIPTION FACTOR PRE5"/>
    <property type="match status" value="1"/>
</dbReference>
<keyword evidence="8" id="KW-1185">Reference proteome</keyword>
<evidence type="ECO:0000256" key="4">
    <source>
        <dbReference type="ARBA" id="ARBA00023163"/>
    </source>
</evidence>
<keyword evidence="3" id="KW-0805">Transcription regulation</keyword>
<evidence type="ECO:0000259" key="6">
    <source>
        <dbReference type="PROSITE" id="PS50888"/>
    </source>
</evidence>
<evidence type="ECO:0000256" key="5">
    <source>
        <dbReference type="SAM" id="MobiDB-lite"/>
    </source>
</evidence>
<dbReference type="SUPFAM" id="SSF47459">
    <property type="entry name" value="HLH, helix-loop-helix DNA-binding domain"/>
    <property type="match status" value="1"/>
</dbReference>
<gene>
    <name evidence="7" type="ORF">IEQ34_019370</name>
</gene>